<accession>A0ABM7Q6Y9</accession>
<protein>
    <recommendedName>
        <fullName evidence="3">ADP-ribosyl-(Dinitrogen reductase) hydrolase</fullName>
    </recommendedName>
</protein>
<reference evidence="1 2" key="1">
    <citation type="submission" date="2021-03" db="EMBL/GenBank/DDBJ databases">
        <title>Complete Genome Sequences of Two Lysobacter Strains Isolated from Sea Water (Lysobacter caseinilyticus) and Soil (Lysobacter helvus) in South Korea.</title>
        <authorList>
            <person name="Watanabe Y."/>
            <person name="Arakawa K."/>
        </authorList>
    </citation>
    <scope>NUCLEOTIDE SEQUENCE [LARGE SCALE GENOMIC DNA]</scope>
    <source>
        <strain evidence="1 2">KVB24</strain>
    </source>
</reference>
<gene>
    <name evidence="1" type="ORF">LYSCAS_21600</name>
</gene>
<dbReference type="Proteomes" id="UP000681317">
    <property type="component" value="Chromosome"/>
</dbReference>
<proteinExistence type="predicted"/>
<evidence type="ECO:0008006" key="3">
    <source>
        <dbReference type="Google" id="ProtNLM"/>
    </source>
</evidence>
<dbReference type="EMBL" id="AP024545">
    <property type="protein sequence ID" value="BCT93136.1"/>
    <property type="molecule type" value="Genomic_DNA"/>
</dbReference>
<evidence type="ECO:0000313" key="2">
    <source>
        <dbReference type="Proteomes" id="UP000681317"/>
    </source>
</evidence>
<name>A0ABM7Q6Y9_9GAMM</name>
<sequence length="135" mass="15499">MSRRGRRVAGPHHAVRHGCIYKISVYTIRNPAMEASRAMPRIIISETIRAKLAALHDVGEPEVHQCFANRTGNLLIDTREQHSDPKTLWFIAPTNRERLLKVCYVPAGDYFLRTCYPPDETELAIYRKHGKPTDF</sequence>
<evidence type="ECO:0000313" key="1">
    <source>
        <dbReference type="EMBL" id="BCT93136.1"/>
    </source>
</evidence>
<keyword evidence="2" id="KW-1185">Reference proteome</keyword>
<organism evidence="1 2">
    <name type="scientific">Noviluteimonas caseinilytica</name>
    <dbReference type="NCBI Taxonomy" id="2675101"/>
    <lineage>
        <taxon>Bacteria</taxon>
        <taxon>Pseudomonadati</taxon>
        <taxon>Pseudomonadota</taxon>
        <taxon>Gammaproteobacteria</taxon>
        <taxon>Lysobacterales</taxon>
        <taxon>Lysobacteraceae</taxon>
        <taxon>Noviluteimonas</taxon>
    </lineage>
</organism>